<evidence type="ECO:0000256" key="6">
    <source>
        <dbReference type="ARBA" id="ARBA00023154"/>
    </source>
</evidence>
<dbReference type="NCBIfam" id="TIGR01902">
    <property type="entry name" value="dapE-lys-deAc"/>
    <property type="match status" value="1"/>
</dbReference>
<keyword evidence="5 8" id="KW-0862">Zinc</keyword>
<comment type="pathway">
    <text evidence="8">Amino-acid biosynthesis; L-arginine biosynthesis.</text>
</comment>
<feature type="binding site" evidence="8">
    <location>
        <position position="132"/>
    </location>
    <ligand>
        <name>Zn(2+)</name>
        <dbReference type="ChEBI" id="CHEBI:29105"/>
        <label>1</label>
    </ligand>
</feature>
<feature type="binding site" evidence="8">
    <location>
        <position position="109"/>
    </location>
    <ligand>
        <name>Zn(2+)</name>
        <dbReference type="ChEBI" id="CHEBI:29105"/>
        <label>2</label>
    </ligand>
</feature>
<dbReference type="GO" id="GO:0005737">
    <property type="term" value="C:cytoplasm"/>
    <property type="evidence" value="ECO:0007669"/>
    <property type="project" value="UniProtKB-SubCell"/>
</dbReference>
<dbReference type="PANTHER" id="PTHR43808:SF28">
    <property type="entry name" value="[LYSW]-LYSINE_[LYSW]-ORNITHINE HYDROLASE"/>
    <property type="match status" value="1"/>
</dbReference>
<dbReference type="AlphaFoldDB" id="A0ABD5NEX3"/>
<proteinExistence type="inferred from homology"/>
<reference evidence="9 10" key="1">
    <citation type="journal article" date="2019" name="Int. J. Syst. Evol. Microbiol.">
        <title>The Global Catalogue of Microorganisms (GCM) 10K type strain sequencing project: providing services to taxonomists for standard genome sequencing and annotation.</title>
        <authorList>
            <consortium name="The Broad Institute Genomics Platform"/>
            <consortium name="The Broad Institute Genome Sequencing Center for Infectious Disease"/>
            <person name="Wu L."/>
            <person name="Ma J."/>
        </authorList>
    </citation>
    <scope>NUCLEOTIDE SEQUENCE [LARGE SCALE GENOMIC DNA]</scope>
    <source>
        <strain evidence="9 10">CGMCC 1.12562</strain>
    </source>
</reference>
<dbReference type="Gene3D" id="3.30.70.360">
    <property type="match status" value="1"/>
</dbReference>
<feature type="binding site" evidence="8">
    <location>
        <position position="83"/>
    </location>
    <ligand>
        <name>Zn(2+)</name>
        <dbReference type="ChEBI" id="CHEBI:29105"/>
        <label>1</label>
    </ligand>
</feature>
<dbReference type="Proteomes" id="UP001595660">
    <property type="component" value="Unassembled WGS sequence"/>
</dbReference>
<dbReference type="GO" id="GO:0019878">
    <property type="term" value="P:lysine biosynthetic process via aminoadipic acid"/>
    <property type="evidence" value="ECO:0007669"/>
    <property type="project" value="UniProtKB-UniRule"/>
</dbReference>
<name>A0ABD5NEX3_9EURY</name>
<keyword evidence="1 8" id="KW-0963">Cytoplasm</keyword>
<dbReference type="InterPro" id="IPR002933">
    <property type="entry name" value="Peptidase_M20"/>
</dbReference>
<accession>A0ABD5NEX3</accession>
<feature type="binding site" evidence="8">
    <location>
        <position position="59"/>
    </location>
    <ligand>
        <name>Zn(2+)</name>
        <dbReference type="ChEBI" id="CHEBI:29105"/>
        <label>1</label>
    </ligand>
</feature>
<evidence type="ECO:0000256" key="5">
    <source>
        <dbReference type="ARBA" id="ARBA00022833"/>
    </source>
</evidence>
<comment type="pathway">
    <text evidence="8">Amino-acid biosynthesis; L-lysine biosynthesis via AAA pathway; L-lysine from L-alpha-aminoadipate (Thermus route): step 5/5.</text>
</comment>
<dbReference type="RefSeq" id="WP_232571031.1">
    <property type="nucleotide sequence ID" value="NZ_CP089466.1"/>
</dbReference>
<comment type="function">
    <text evidence="8">Catalyzes the release of L-lysine from [LysW]-gamma-L-lysine and the release of L-ornithine from [LysW]-L-ornithine.</text>
</comment>
<gene>
    <name evidence="8" type="primary">lysK</name>
    <name evidence="9" type="ORF">ACFOKC_08935</name>
</gene>
<feature type="active site" evidence="8">
    <location>
        <position position="61"/>
    </location>
</feature>
<keyword evidence="10" id="KW-1185">Reference proteome</keyword>
<comment type="subcellular location">
    <subcellularLocation>
        <location evidence="8">Cytoplasm</location>
    </subcellularLocation>
</comment>
<keyword evidence="2 8" id="KW-0028">Amino-acid biosynthesis</keyword>
<dbReference type="PROSITE" id="PS00758">
    <property type="entry name" value="ARGE_DAPE_CPG2_1"/>
    <property type="match status" value="1"/>
</dbReference>
<dbReference type="InterPro" id="IPR001261">
    <property type="entry name" value="ArgE/DapE_CS"/>
</dbReference>
<dbReference type="PANTHER" id="PTHR43808">
    <property type="entry name" value="ACETYLORNITHINE DEACETYLASE"/>
    <property type="match status" value="1"/>
</dbReference>
<feature type="binding site" evidence="8">
    <location>
        <position position="308"/>
    </location>
    <ligand>
        <name>Zn(2+)</name>
        <dbReference type="ChEBI" id="CHEBI:29105"/>
        <label>2</label>
    </ligand>
</feature>
<comment type="catalytic activity">
    <reaction evidence="8">
        <text>[amino-group carrier protein]-C-terminal-gamma-(L-ornithyl)-L-glutamate + H2O = [amino-group carrier protein]-C-terminal-L-glutamate + L-ornithine</text>
        <dbReference type="Rhea" id="RHEA:52676"/>
        <dbReference type="Rhea" id="RHEA-COMP:9693"/>
        <dbReference type="Rhea" id="RHEA-COMP:13328"/>
        <dbReference type="ChEBI" id="CHEBI:15377"/>
        <dbReference type="ChEBI" id="CHEBI:46911"/>
        <dbReference type="ChEBI" id="CHEBI:78525"/>
        <dbReference type="ChEBI" id="CHEBI:136763"/>
        <dbReference type="EC" id="3.5.1.132"/>
    </reaction>
</comment>
<comment type="cofactor">
    <cofactor evidence="8">
        <name>Zn(2+)</name>
        <dbReference type="ChEBI" id="CHEBI:29105"/>
    </cofactor>
    <cofactor evidence="8">
        <name>Co(2+)</name>
        <dbReference type="ChEBI" id="CHEBI:48828"/>
    </cofactor>
    <text evidence="8">Binds 2 Zn(2+) or Co(2+) ions per subunit.</text>
</comment>
<dbReference type="GO" id="GO:0016811">
    <property type="term" value="F:hydrolase activity, acting on carbon-nitrogen (but not peptide) bonds, in linear amides"/>
    <property type="evidence" value="ECO:0007669"/>
    <property type="project" value="UniProtKB-UniRule"/>
</dbReference>
<dbReference type="GO" id="GO:0042450">
    <property type="term" value="P:L-arginine biosynthetic process via ornithine"/>
    <property type="evidence" value="ECO:0007669"/>
    <property type="project" value="UniProtKB-UniRule"/>
</dbReference>
<evidence type="ECO:0000256" key="1">
    <source>
        <dbReference type="ARBA" id="ARBA00022490"/>
    </source>
</evidence>
<feature type="binding site" evidence="8">
    <location>
        <position position="83"/>
    </location>
    <ligand>
        <name>Zn(2+)</name>
        <dbReference type="ChEBI" id="CHEBI:29105"/>
        <label>2</label>
    </ligand>
</feature>
<dbReference type="InterPro" id="IPR050072">
    <property type="entry name" value="Peptidase_M20A"/>
</dbReference>
<dbReference type="SUPFAM" id="SSF55031">
    <property type="entry name" value="Bacterial exopeptidase dimerisation domain"/>
    <property type="match status" value="1"/>
</dbReference>
<evidence type="ECO:0000313" key="10">
    <source>
        <dbReference type="Proteomes" id="UP001595660"/>
    </source>
</evidence>
<dbReference type="Pfam" id="PF01546">
    <property type="entry name" value="Peptidase_M20"/>
    <property type="match status" value="1"/>
</dbReference>
<comment type="caution">
    <text evidence="9">The sequence shown here is derived from an EMBL/GenBank/DDBJ whole genome shotgun (WGS) entry which is preliminary data.</text>
</comment>
<protein>
    <recommendedName>
        <fullName evidence="8">Putative [LysW]-lysine/[LysW]-ornithine hydrolase</fullName>
        <ecNumber evidence="8">3.5.1.130</ecNumber>
        <ecNumber evidence="8">3.5.1.132</ecNumber>
    </recommendedName>
</protein>
<keyword evidence="3 8" id="KW-0479">Metal-binding</keyword>
<evidence type="ECO:0000256" key="3">
    <source>
        <dbReference type="ARBA" id="ARBA00022723"/>
    </source>
</evidence>
<dbReference type="EC" id="3.5.1.130" evidence="8"/>
<evidence type="ECO:0000256" key="8">
    <source>
        <dbReference type="HAMAP-Rule" id="MF_01120"/>
    </source>
</evidence>
<evidence type="ECO:0000313" key="9">
    <source>
        <dbReference type="EMBL" id="MFC3477850.1"/>
    </source>
</evidence>
<dbReference type="InterPro" id="IPR010175">
    <property type="entry name" value="LysK"/>
</dbReference>
<dbReference type="EMBL" id="JBHRWN010000002">
    <property type="protein sequence ID" value="MFC3477850.1"/>
    <property type="molecule type" value="Genomic_DNA"/>
</dbReference>
<comment type="catalytic activity">
    <reaction evidence="8">
        <text>[amino-group carrier protein]-C-terminal-gamma-(L-lysyl)-L-glutamate + H2O = [amino-group carrier protein]-C-terminal-L-glutamate + L-lysine</text>
        <dbReference type="Rhea" id="RHEA:48684"/>
        <dbReference type="Rhea" id="RHEA-COMP:9693"/>
        <dbReference type="Rhea" id="RHEA-COMP:9715"/>
        <dbReference type="ChEBI" id="CHEBI:15377"/>
        <dbReference type="ChEBI" id="CHEBI:32551"/>
        <dbReference type="ChEBI" id="CHEBI:78525"/>
        <dbReference type="ChEBI" id="CHEBI:78526"/>
        <dbReference type="EC" id="3.5.1.130"/>
    </reaction>
</comment>
<dbReference type="GO" id="GO:0050897">
    <property type="term" value="F:cobalt ion binding"/>
    <property type="evidence" value="ECO:0007669"/>
    <property type="project" value="UniProtKB-UniRule"/>
</dbReference>
<organism evidence="9 10">
    <name type="scientific">Halobacterium litoreum</name>
    <dbReference type="NCBI Taxonomy" id="2039234"/>
    <lineage>
        <taxon>Archaea</taxon>
        <taxon>Methanobacteriati</taxon>
        <taxon>Methanobacteriota</taxon>
        <taxon>Stenosarchaea group</taxon>
        <taxon>Halobacteria</taxon>
        <taxon>Halobacteriales</taxon>
        <taxon>Halobacteriaceae</taxon>
        <taxon>Halobacterium</taxon>
    </lineage>
</organism>
<keyword evidence="4 8" id="KW-0378">Hydrolase</keyword>
<evidence type="ECO:0000256" key="2">
    <source>
        <dbReference type="ARBA" id="ARBA00022605"/>
    </source>
</evidence>
<dbReference type="NCBIfam" id="NF003367">
    <property type="entry name" value="PRK04443.1"/>
    <property type="match status" value="1"/>
</dbReference>
<dbReference type="SUPFAM" id="SSF53187">
    <property type="entry name" value="Zn-dependent exopeptidases"/>
    <property type="match status" value="1"/>
</dbReference>
<evidence type="ECO:0000256" key="4">
    <source>
        <dbReference type="ARBA" id="ARBA00022801"/>
    </source>
</evidence>
<comment type="similarity">
    <text evidence="8">Belongs to the peptidase M20A family. LysK subfamily.</text>
</comment>
<sequence length="336" mass="34876">MTPRDLLVDLVSTPSVSGAEADAATVLVDYFEREGRDAWTDEVGNVRAPGDDSVLLTSHVDTVPGDIEVREEDGKLWGRGSVDATGPLAAMAAASVETGASFAGVVEEETTSAGARHLVEHRAEPDAVVNGEPSGWDAIAVGYRGLARATYEVSTASAHTSRPEPNAVQRATAWTERVQAAFGSGESVFESVTVKPVSFDGGLADDGTAFEATVDVEFRLPPDTTASDVRATVADCTEAGDVTWTEAMPALAADARTPVAGALRAGVRDAGGDPTHVRKTGTCDANLYAAAWDCPVATYGPGDSALDHAPDERIDLAAFDRGVEVLTTAAQQLCTS</sequence>
<dbReference type="HAMAP" id="MF_01120">
    <property type="entry name" value="LysK"/>
    <property type="match status" value="1"/>
</dbReference>
<dbReference type="GeneID" id="69119158"/>
<dbReference type="InterPro" id="IPR036264">
    <property type="entry name" value="Bact_exopeptidase_dim_dom"/>
</dbReference>
<keyword evidence="8" id="KW-0055">Arginine biosynthesis</keyword>
<feature type="active site" description="Proton acceptor" evidence="8">
    <location>
        <position position="108"/>
    </location>
</feature>
<keyword evidence="6 8" id="KW-0457">Lysine biosynthesis</keyword>
<keyword evidence="7 8" id="KW-0170">Cobalt</keyword>
<evidence type="ECO:0000256" key="7">
    <source>
        <dbReference type="ARBA" id="ARBA00023285"/>
    </source>
</evidence>
<dbReference type="EC" id="3.5.1.132" evidence="8"/>
<dbReference type="Gene3D" id="3.40.630.10">
    <property type="entry name" value="Zn peptidases"/>
    <property type="match status" value="1"/>
</dbReference>
<dbReference type="GO" id="GO:0008270">
    <property type="term" value="F:zinc ion binding"/>
    <property type="evidence" value="ECO:0007669"/>
    <property type="project" value="UniProtKB-UniRule"/>
</dbReference>